<dbReference type="Proteomes" id="UP000183126">
    <property type="component" value="Chromosome I"/>
</dbReference>
<proteinExistence type="predicted"/>
<reference evidence="2 4" key="1">
    <citation type="submission" date="2015-02" db="EMBL/GenBank/DDBJ databases">
        <title>Two Pseudomonas sp. nov. isolated from raw milk.</title>
        <authorList>
            <person name="Wenning M."/>
            <person name="von Neubeck M."/>
            <person name="Huptas C."/>
            <person name="Scherer S."/>
        </authorList>
    </citation>
    <scope>NUCLEOTIDE SEQUENCE [LARGE SCALE GENOMIC DNA]</scope>
    <source>
        <strain evidence="2 4">DSM 14937</strain>
    </source>
</reference>
<keyword evidence="5" id="KW-1185">Reference proteome</keyword>
<dbReference type="AlphaFoldDB" id="A0A0R2ZLX9"/>
<feature type="signal peptide" evidence="1">
    <location>
        <begin position="1"/>
        <end position="23"/>
    </location>
</feature>
<name>A0A0R2ZLX9_9PSED</name>
<sequence length="75" mass="7993">MKLEIARGLFLVGALGVSALALAAWEQPRTQVLSATQGSGQCLLPRVAKANVAARPDHDLLLFMFGMSQGMRPQS</sequence>
<dbReference type="EMBL" id="LT629760">
    <property type="protein sequence ID" value="SDR74140.1"/>
    <property type="molecule type" value="Genomic_DNA"/>
</dbReference>
<evidence type="ECO:0000313" key="3">
    <source>
        <dbReference type="EMBL" id="SDR74140.1"/>
    </source>
</evidence>
<protein>
    <recommendedName>
        <fullName evidence="6">Lipoprotein</fullName>
    </recommendedName>
</protein>
<accession>A0A0R2ZLX9</accession>
<feature type="chain" id="PRO_5006430523" description="Lipoprotein" evidence="1">
    <location>
        <begin position="24"/>
        <end position="75"/>
    </location>
</feature>
<keyword evidence="1" id="KW-0732">Signal</keyword>
<dbReference type="GeneID" id="93501731"/>
<evidence type="ECO:0000256" key="1">
    <source>
        <dbReference type="SAM" id="SignalP"/>
    </source>
</evidence>
<dbReference type="PATRIC" id="fig|200450.4.peg.3264"/>
<evidence type="ECO:0000313" key="5">
    <source>
        <dbReference type="Proteomes" id="UP000183126"/>
    </source>
</evidence>
<dbReference type="EMBL" id="JYLK01000003">
    <property type="protein sequence ID" value="KRP61815.1"/>
    <property type="molecule type" value="Genomic_DNA"/>
</dbReference>
<organism evidence="2 4">
    <name type="scientific">Pseudomonas trivialis</name>
    <dbReference type="NCBI Taxonomy" id="200450"/>
    <lineage>
        <taxon>Bacteria</taxon>
        <taxon>Pseudomonadati</taxon>
        <taxon>Pseudomonadota</taxon>
        <taxon>Gammaproteobacteria</taxon>
        <taxon>Pseudomonadales</taxon>
        <taxon>Pseudomonadaceae</taxon>
        <taxon>Pseudomonas</taxon>
    </lineage>
</organism>
<evidence type="ECO:0000313" key="2">
    <source>
        <dbReference type="EMBL" id="KRP61815.1"/>
    </source>
</evidence>
<evidence type="ECO:0008006" key="6">
    <source>
        <dbReference type="Google" id="ProtNLM"/>
    </source>
</evidence>
<evidence type="ECO:0000313" key="4">
    <source>
        <dbReference type="Proteomes" id="UP000052019"/>
    </source>
</evidence>
<dbReference type="Proteomes" id="UP000052019">
    <property type="component" value="Unassembled WGS sequence"/>
</dbReference>
<dbReference type="RefSeq" id="WP_057007215.1">
    <property type="nucleotide sequence ID" value="NZ_CP142151.1"/>
</dbReference>
<reference evidence="3 5" key="2">
    <citation type="submission" date="2016-10" db="EMBL/GenBank/DDBJ databases">
        <authorList>
            <person name="Varghese N."/>
            <person name="Submissions S."/>
        </authorList>
    </citation>
    <scope>NUCLEOTIDE SEQUENCE [LARGE SCALE GENOMIC DNA]</scope>
    <source>
        <strain evidence="3 5">BS3111</strain>
    </source>
</reference>
<dbReference type="OrthoDB" id="7017559at2"/>
<gene>
    <name evidence="3" type="ORF">SAMN04490205_0238</name>
    <name evidence="2" type="ORF">TU79_06365</name>
</gene>